<sequence length="282" mass="30166">MNTSITLTLAAMRHVTTLENTAALLGTLDAGTLRFSGDTLSVNAQPWTDLEHAPHVPQRLWREPRDIAAALLFAGMTPEGTFTHADIREAATAAQIRLDEQYFAPDTLPRTDGELAALTYRTALHTHLANFIGAPGPLGDLARALRDGHLDVLIGQRDGTAVTVPCPPDLSTLSVVGFTADAAPERLKPADVERFCAEIGPFDAQITRLLPAYARSGWAPSEEDPTGQAVVPGARLTLERYNGQLLTRVHHEDQDAPDTSVIRTDDAGPTPPDMSGTSAPDA</sequence>
<accession>A0AAE4BLU2</accession>
<comment type="caution">
    <text evidence="2">The sequence shown here is derived from an EMBL/GenBank/DDBJ whole genome shotgun (WGS) entry which is preliminary data.</text>
</comment>
<dbReference type="EMBL" id="JAVDQK010000004">
    <property type="protein sequence ID" value="MDR6218375.1"/>
    <property type="molecule type" value="Genomic_DNA"/>
</dbReference>
<reference evidence="2" key="1">
    <citation type="submission" date="2023-07" db="EMBL/GenBank/DDBJ databases">
        <title>Sorghum-associated microbial communities from plants grown in Nebraska, USA.</title>
        <authorList>
            <person name="Schachtman D."/>
        </authorList>
    </citation>
    <scope>NUCLEOTIDE SEQUENCE</scope>
    <source>
        <strain evidence="2">BE330</strain>
    </source>
</reference>
<dbReference type="AlphaFoldDB" id="A0AAE4BLU2"/>
<name>A0AAE4BLU2_9DEIO</name>
<evidence type="ECO:0000313" key="3">
    <source>
        <dbReference type="Proteomes" id="UP001185331"/>
    </source>
</evidence>
<dbReference type="RefSeq" id="WP_309854806.1">
    <property type="nucleotide sequence ID" value="NZ_JAVDQJ010000005.1"/>
</dbReference>
<organism evidence="2 3">
    <name type="scientific">Deinococcus soli</name>
    <name type="common">ex Cha et al. 2016</name>
    <dbReference type="NCBI Taxonomy" id="1309411"/>
    <lineage>
        <taxon>Bacteria</taxon>
        <taxon>Thermotogati</taxon>
        <taxon>Deinococcota</taxon>
        <taxon>Deinococci</taxon>
        <taxon>Deinococcales</taxon>
        <taxon>Deinococcaceae</taxon>
        <taxon>Deinococcus</taxon>
    </lineage>
</organism>
<protein>
    <submittedName>
        <fullName evidence="2">Uncharacterized protein</fullName>
    </submittedName>
</protein>
<gene>
    <name evidence="2" type="ORF">J2Y00_001938</name>
</gene>
<evidence type="ECO:0000313" key="2">
    <source>
        <dbReference type="EMBL" id="MDR6218375.1"/>
    </source>
</evidence>
<feature type="region of interest" description="Disordered" evidence="1">
    <location>
        <begin position="248"/>
        <end position="282"/>
    </location>
</feature>
<proteinExistence type="predicted"/>
<dbReference type="Proteomes" id="UP001185331">
    <property type="component" value="Unassembled WGS sequence"/>
</dbReference>
<evidence type="ECO:0000256" key="1">
    <source>
        <dbReference type="SAM" id="MobiDB-lite"/>
    </source>
</evidence>